<gene>
    <name evidence="5" type="ORF">N8I77_000077</name>
</gene>
<evidence type="ECO:0000313" key="6">
    <source>
        <dbReference type="Proteomes" id="UP001265746"/>
    </source>
</evidence>
<keyword evidence="6" id="KW-1185">Reference proteome</keyword>
<comment type="caution">
    <text evidence="5">The sequence shown here is derived from an EMBL/GenBank/DDBJ whole genome shotgun (WGS) entry which is preliminary data.</text>
</comment>
<evidence type="ECO:0000256" key="3">
    <source>
        <dbReference type="PROSITE-ProRule" id="PRU00023"/>
    </source>
</evidence>
<reference evidence="5" key="1">
    <citation type="submission" date="2023-06" db="EMBL/GenBank/DDBJ databases">
        <authorList>
            <person name="Noh H."/>
        </authorList>
    </citation>
    <scope>NUCLEOTIDE SEQUENCE</scope>
    <source>
        <strain evidence="5">DUCC20226</strain>
    </source>
</reference>
<feature type="repeat" description="ANK" evidence="3">
    <location>
        <begin position="86"/>
        <end position="118"/>
    </location>
</feature>
<sequence>MKIERSVSTVVSEVKSTANSSPGPSLHEAAKNGDVRSLRKLLRPGSAADVNELDDEDRSALHYASTSLIAEKLINAGAEIDVEDAEGYTPLHRAVAERRIDVVWLLLVHDAKTDIRDDDGKTPMGHAKGCPAAEWMLRHGPSNSLLRAVEANRADVVEALISAGADKEVRDENDFVALIVATLRGSWDAARVLIEQGVDLDVYGDMGNGVLHMAAHRAPAEFMGYLLDKGLPINYQNHWGGTPLLEAAERDNRDETIALLLERGADPEPRNNAGYTPLQLAARSGKVNVVKMILSRMRERELLGPSNPSKPGAGSWYPLAEASYHTHPECVRLLLAAGSELNIRNDERNTPFHLVVWPTNEHREVDDQTEILHLLLDHGASIDAKGHDEMTPLALACRWNSLPLVQILIDAGAELDSISWHGRGADREFGYTSLMLSVAFGGDDNLDVVTALVNAGADVNARTHRKKLNALEMAQSRGRMDLASVLEDAGSICDKPRNTSIGRGRR</sequence>
<evidence type="ECO:0000256" key="2">
    <source>
        <dbReference type="ARBA" id="ARBA00023043"/>
    </source>
</evidence>
<dbReference type="Gene3D" id="1.25.40.20">
    <property type="entry name" value="Ankyrin repeat-containing domain"/>
    <property type="match status" value="4"/>
</dbReference>
<name>A0AAD9SMU8_PHOAM</name>
<feature type="region of interest" description="Disordered" evidence="4">
    <location>
        <begin position="13"/>
        <end position="32"/>
    </location>
</feature>
<feature type="repeat" description="ANK" evidence="3">
    <location>
        <begin position="140"/>
        <end position="172"/>
    </location>
</feature>
<dbReference type="Pfam" id="PF00023">
    <property type="entry name" value="Ank"/>
    <property type="match status" value="1"/>
</dbReference>
<feature type="repeat" description="ANK" evidence="3">
    <location>
        <begin position="273"/>
        <end position="296"/>
    </location>
</feature>
<accession>A0AAD9SMU8</accession>
<dbReference type="PANTHER" id="PTHR24198:SF165">
    <property type="entry name" value="ANKYRIN REPEAT-CONTAINING PROTEIN-RELATED"/>
    <property type="match status" value="1"/>
</dbReference>
<feature type="repeat" description="ANK" evidence="3">
    <location>
        <begin position="314"/>
        <end position="346"/>
    </location>
</feature>
<dbReference type="PROSITE" id="PS50088">
    <property type="entry name" value="ANK_REPEAT"/>
    <property type="match status" value="8"/>
</dbReference>
<proteinExistence type="predicted"/>
<dbReference type="EMBL" id="JAUJFL010000001">
    <property type="protein sequence ID" value="KAK2613150.1"/>
    <property type="molecule type" value="Genomic_DNA"/>
</dbReference>
<dbReference type="Proteomes" id="UP001265746">
    <property type="component" value="Unassembled WGS sequence"/>
</dbReference>
<feature type="repeat" description="ANK" evidence="3">
    <location>
        <begin position="239"/>
        <end position="272"/>
    </location>
</feature>
<dbReference type="PROSITE" id="PS50297">
    <property type="entry name" value="ANK_REP_REGION"/>
    <property type="match status" value="4"/>
</dbReference>
<dbReference type="SMART" id="SM00248">
    <property type="entry name" value="ANK"/>
    <property type="match status" value="12"/>
</dbReference>
<dbReference type="AlphaFoldDB" id="A0AAD9SMU8"/>
<feature type="repeat" description="ANK" evidence="3">
    <location>
        <begin position="388"/>
        <end position="420"/>
    </location>
</feature>
<dbReference type="PRINTS" id="PR01415">
    <property type="entry name" value="ANKYRIN"/>
</dbReference>
<protein>
    <submittedName>
        <fullName evidence="5">Uncharacterized protein</fullName>
    </submittedName>
</protein>
<dbReference type="SUPFAM" id="SSF48403">
    <property type="entry name" value="Ankyrin repeat"/>
    <property type="match status" value="2"/>
</dbReference>
<evidence type="ECO:0000313" key="5">
    <source>
        <dbReference type="EMBL" id="KAK2613150.1"/>
    </source>
</evidence>
<dbReference type="PANTHER" id="PTHR24198">
    <property type="entry name" value="ANKYRIN REPEAT AND PROTEIN KINASE DOMAIN-CONTAINING PROTEIN"/>
    <property type="match status" value="1"/>
</dbReference>
<feature type="repeat" description="ANK" evidence="3">
    <location>
        <begin position="206"/>
        <end position="238"/>
    </location>
</feature>
<evidence type="ECO:0000256" key="1">
    <source>
        <dbReference type="ARBA" id="ARBA00022737"/>
    </source>
</evidence>
<keyword evidence="1" id="KW-0677">Repeat</keyword>
<keyword evidence="2 3" id="KW-0040">ANK repeat</keyword>
<dbReference type="Pfam" id="PF12796">
    <property type="entry name" value="Ank_2"/>
    <property type="match status" value="3"/>
</dbReference>
<evidence type="ECO:0000256" key="4">
    <source>
        <dbReference type="SAM" id="MobiDB-lite"/>
    </source>
</evidence>
<dbReference type="InterPro" id="IPR002110">
    <property type="entry name" value="Ankyrin_rpt"/>
</dbReference>
<dbReference type="InterPro" id="IPR036770">
    <property type="entry name" value="Ankyrin_rpt-contain_sf"/>
</dbReference>
<organism evidence="5 6">
    <name type="scientific">Phomopsis amygdali</name>
    <name type="common">Fusicoccum amygdali</name>
    <dbReference type="NCBI Taxonomy" id="1214568"/>
    <lineage>
        <taxon>Eukaryota</taxon>
        <taxon>Fungi</taxon>
        <taxon>Dikarya</taxon>
        <taxon>Ascomycota</taxon>
        <taxon>Pezizomycotina</taxon>
        <taxon>Sordariomycetes</taxon>
        <taxon>Sordariomycetidae</taxon>
        <taxon>Diaporthales</taxon>
        <taxon>Diaporthaceae</taxon>
        <taxon>Diaporthe</taxon>
    </lineage>
</organism>
<feature type="repeat" description="ANK" evidence="3">
    <location>
        <begin position="429"/>
        <end position="464"/>
    </location>
</feature>